<organism evidence="1 2">
    <name type="scientific">Cylicostephanus goldi</name>
    <name type="common">Nematode worm</name>
    <dbReference type="NCBI Taxonomy" id="71465"/>
    <lineage>
        <taxon>Eukaryota</taxon>
        <taxon>Metazoa</taxon>
        <taxon>Ecdysozoa</taxon>
        <taxon>Nematoda</taxon>
        <taxon>Chromadorea</taxon>
        <taxon>Rhabditida</taxon>
        <taxon>Rhabditina</taxon>
        <taxon>Rhabditomorpha</taxon>
        <taxon>Strongyloidea</taxon>
        <taxon>Strongylidae</taxon>
        <taxon>Cylicostephanus</taxon>
    </lineage>
</organism>
<protein>
    <submittedName>
        <fullName evidence="1">Uncharacterized protein</fullName>
    </submittedName>
</protein>
<sequence>MTSSLQKVVGSLNCSRHAIDTRFHGGAIEEDNIAKVIQRFVTTTVSQWFSRELQLIPLSQQSAEHLSRTLSKYEISNTEVNFVNLPIISNAVDAIIEALSKPLADEDEIFMVCLRLLLFVVAARKPLDARTGCAFLYIAWEQVQRVMLKHGCAPLLKIAQQMNKGWSLDAYQRFINDYLPLYEKHRLVNPFTSEEECQKFTSTINIKASDGMDVDKIVPPTDDEEIVFTQKPSPIASALHLSVLMKKLHAFFATGAFDSVRVWSFSPSKQAF</sequence>
<dbReference type="AlphaFoldDB" id="A0A3P6RPF1"/>
<gene>
    <name evidence="1" type="ORF">CGOC_LOCUS3447</name>
</gene>
<accession>A0A3P6RPF1</accession>
<evidence type="ECO:0000313" key="2">
    <source>
        <dbReference type="Proteomes" id="UP000271889"/>
    </source>
</evidence>
<keyword evidence="2" id="KW-1185">Reference proteome</keyword>
<proteinExistence type="predicted"/>
<dbReference type="Proteomes" id="UP000271889">
    <property type="component" value="Unassembled WGS sequence"/>
</dbReference>
<name>A0A3P6RPF1_CYLGO</name>
<evidence type="ECO:0000313" key="1">
    <source>
        <dbReference type="EMBL" id="VDK55855.1"/>
    </source>
</evidence>
<dbReference type="EMBL" id="UYRV01008695">
    <property type="protein sequence ID" value="VDK55855.1"/>
    <property type="molecule type" value="Genomic_DNA"/>
</dbReference>
<reference evidence="1 2" key="1">
    <citation type="submission" date="2018-11" db="EMBL/GenBank/DDBJ databases">
        <authorList>
            <consortium name="Pathogen Informatics"/>
        </authorList>
    </citation>
    <scope>NUCLEOTIDE SEQUENCE [LARGE SCALE GENOMIC DNA]</scope>
</reference>
<dbReference type="OrthoDB" id="10455908at2759"/>